<organism evidence="1">
    <name type="scientific">Vannella robusta</name>
    <dbReference type="NCBI Taxonomy" id="1487602"/>
    <lineage>
        <taxon>Eukaryota</taxon>
        <taxon>Amoebozoa</taxon>
        <taxon>Discosea</taxon>
        <taxon>Flabellinia</taxon>
        <taxon>Vannellidae</taxon>
        <taxon>Vannella</taxon>
    </lineage>
</organism>
<dbReference type="GO" id="GO:0051087">
    <property type="term" value="F:protein-folding chaperone binding"/>
    <property type="evidence" value="ECO:0007669"/>
    <property type="project" value="TreeGrafter"/>
</dbReference>
<sequence>MTTFLRRGITNKGLQIAHRQILFRSFTATPRRQIDIPVFVNSFKKNLRENIAADPELGGNLKRLQETKEQITSTAVSSTGNFKNKTSNIYESLSKTLETTTGAAQEKINKITNPILQNPSVEKTAKVLQYTANKAGETLHKTNEAVLDNIASVADPISKYVQTTQIAKDINSITTTRTKHQFVPDPSARKTTKNTGTGALIVHKETYWDKMTRQVSEKWNEMGESMGMMSYIVEKVDSLMTIVDSLSNSKLGRAEMKIRQQDPYFTLEALQDWVQQDLFPRFLQAKKLDEFLSKHTGEAIKRMWQEKGLFPLGYSLSDIQNVEVFPNSSSEPGFVFSIRSIVEGSEGVSQLHVLLGIQQNHQKVWALNEVQVVDSKAVVF</sequence>
<reference evidence="1" key="1">
    <citation type="submission" date="2021-01" db="EMBL/GenBank/DDBJ databases">
        <authorList>
            <person name="Corre E."/>
            <person name="Pelletier E."/>
            <person name="Niang G."/>
            <person name="Scheremetjew M."/>
            <person name="Finn R."/>
            <person name="Kale V."/>
            <person name="Holt S."/>
            <person name="Cochrane G."/>
            <person name="Meng A."/>
            <person name="Brown T."/>
            <person name="Cohen L."/>
        </authorList>
    </citation>
    <scope>NUCLEOTIDE SEQUENCE</scope>
    <source>
        <strain evidence="1">DIVA3 518/3/11/1/6</strain>
    </source>
</reference>
<dbReference type="EMBL" id="HBKP01011491">
    <property type="protein sequence ID" value="CAE2218308.1"/>
    <property type="molecule type" value="Transcribed_RNA"/>
</dbReference>
<dbReference type="GO" id="GO:0005743">
    <property type="term" value="C:mitochondrial inner membrane"/>
    <property type="evidence" value="ECO:0007669"/>
    <property type="project" value="TreeGrafter"/>
</dbReference>
<dbReference type="AlphaFoldDB" id="A0A7S4I4F5"/>
<protein>
    <recommendedName>
        <fullName evidence="2">Tim44-like domain-containing protein</fullName>
    </recommendedName>
</protein>
<dbReference type="GO" id="GO:0030150">
    <property type="term" value="P:protein import into mitochondrial matrix"/>
    <property type="evidence" value="ECO:0007669"/>
    <property type="project" value="TreeGrafter"/>
</dbReference>
<evidence type="ECO:0000313" key="1">
    <source>
        <dbReference type="EMBL" id="CAE2218308.1"/>
    </source>
</evidence>
<proteinExistence type="predicted"/>
<evidence type="ECO:0008006" key="2">
    <source>
        <dbReference type="Google" id="ProtNLM"/>
    </source>
</evidence>
<dbReference type="PANTHER" id="PTHR10721:SF1">
    <property type="entry name" value="MITOCHONDRIAL IMPORT INNER MEMBRANE TRANSLOCASE SUBUNIT TIM44"/>
    <property type="match status" value="1"/>
</dbReference>
<dbReference type="PANTHER" id="PTHR10721">
    <property type="entry name" value="MITOCHONDRIAL IMPORT INNER MEMBRANE TRANSLOCASE SUBUNIT TIM44"/>
    <property type="match status" value="1"/>
</dbReference>
<name>A0A7S4I4F5_9EUKA</name>
<dbReference type="InterPro" id="IPR039544">
    <property type="entry name" value="Tim44-like"/>
</dbReference>
<gene>
    <name evidence="1" type="ORF">VSP0166_LOCUS8072</name>
</gene>
<accession>A0A7S4I4F5</accession>